<reference evidence="2" key="2">
    <citation type="submission" date="2018-04" db="EMBL/GenBank/DDBJ databases">
        <authorList>
            <person name="Sheh A."/>
            <person name="Shen Z."/>
            <person name="Mannion A.J."/>
            <person name="Fox J.G."/>
        </authorList>
    </citation>
    <scope>NUCLEOTIDE SEQUENCE</scope>
    <source>
        <strain evidence="2">ATCC 49310</strain>
    </source>
</reference>
<name>A0A4U8T5Z3_9HELI</name>
<proteinExistence type="predicted"/>
<organism evidence="2 3">
    <name type="scientific">Helicobacter trogontum</name>
    <dbReference type="NCBI Taxonomy" id="50960"/>
    <lineage>
        <taxon>Bacteria</taxon>
        <taxon>Pseudomonadati</taxon>
        <taxon>Campylobacterota</taxon>
        <taxon>Epsilonproteobacteria</taxon>
        <taxon>Campylobacterales</taxon>
        <taxon>Helicobacteraceae</taxon>
        <taxon>Helicobacter</taxon>
    </lineage>
</organism>
<dbReference type="Proteomes" id="UP001562457">
    <property type="component" value="Unassembled WGS sequence"/>
</dbReference>
<protein>
    <submittedName>
        <fullName evidence="2">Uncharacterized protein</fullName>
    </submittedName>
</protein>
<dbReference type="InterPro" id="IPR025562">
    <property type="entry name" value="Tae4"/>
</dbReference>
<reference evidence="2 3" key="1">
    <citation type="journal article" date="2014" name="Genome Announc.">
        <title>Draft genome sequences of eight enterohepatic helicobacter species isolated from both laboratory and wild rodents.</title>
        <authorList>
            <person name="Sheh A."/>
            <person name="Shen Z."/>
            <person name="Fox J.G."/>
        </authorList>
    </citation>
    <scope>NUCLEOTIDE SEQUENCE [LARGE SCALE GENOMIC DNA]</scope>
    <source>
        <strain evidence="2 3">ATCC 49310</strain>
    </source>
</reference>
<dbReference type="AlphaFoldDB" id="A0A4U8T5Z3"/>
<evidence type="ECO:0000313" key="3">
    <source>
        <dbReference type="Proteomes" id="UP000029861"/>
    </source>
</evidence>
<evidence type="ECO:0000313" key="1">
    <source>
        <dbReference type="EMBL" id="GAB0173865.1"/>
    </source>
</evidence>
<accession>A0A4U8T5Z3</accession>
<keyword evidence="4" id="KW-1185">Reference proteome</keyword>
<sequence>MLDTNVCKARCGDKEITIRIQRPNFESVEKAYEAISIFDINAYHARKEALYRELYRLARSQGQDDEEANGFADIESLWIVSIEFAEPRYKQIGGAVETLFNNDKRTYINTCALRVSYSLNQSTHPIKNMKKQVVGRGYKGKDNHTYYLGVFDIIELLKLNWKELSWNKATYNQVKANIQCGCSEDFYHNMTSKAENQKFYKELQSIKRKGIIAMIGTDGLRHTTLWNESNFVDVALGVSPNYLNDTQYIMREVYFWDLL</sequence>
<dbReference type="RefSeq" id="WP_034320658.1">
    <property type="nucleotide sequence ID" value="NZ_BAAFHN010000071.1"/>
</dbReference>
<dbReference type="EMBL" id="JRPK02000054">
    <property type="protein sequence ID" value="TLD94858.1"/>
    <property type="molecule type" value="Genomic_DNA"/>
</dbReference>
<gene>
    <name evidence="2" type="ORF">LS80_009760</name>
    <name evidence="1" type="ORF">NHP164001_18870</name>
</gene>
<reference evidence="1 4" key="3">
    <citation type="submission" date="2024-06" db="EMBL/GenBank/DDBJ databases">
        <title>Draft genome sequence of Helicobacter trogontum NHP16-4001.</title>
        <authorList>
            <person name="Rimbara E."/>
            <person name="Suzuki M."/>
        </authorList>
    </citation>
    <scope>NUCLEOTIDE SEQUENCE [LARGE SCALE GENOMIC DNA]</scope>
    <source>
        <strain evidence="1 4">NHP16-4001</strain>
    </source>
</reference>
<dbReference type="EMBL" id="BAAFHN010000071">
    <property type="protein sequence ID" value="GAB0173865.1"/>
    <property type="molecule type" value="Genomic_DNA"/>
</dbReference>
<evidence type="ECO:0000313" key="4">
    <source>
        <dbReference type="Proteomes" id="UP001562457"/>
    </source>
</evidence>
<dbReference type="Pfam" id="PF14113">
    <property type="entry name" value="Tae4"/>
    <property type="match status" value="1"/>
</dbReference>
<comment type="caution">
    <text evidence="2">The sequence shown here is derived from an EMBL/GenBank/DDBJ whole genome shotgun (WGS) entry which is preliminary data.</text>
</comment>
<dbReference type="Gene3D" id="3.90.1720.70">
    <property type="match status" value="1"/>
</dbReference>
<dbReference type="Proteomes" id="UP000029861">
    <property type="component" value="Unassembled WGS sequence"/>
</dbReference>
<evidence type="ECO:0000313" key="2">
    <source>
        <dbReference type="EMBL" id="TLD94858.1"/>
    </source>
</evidence>